<reference evidence="2 3" key="1">
    <citation type="submission" date="2017-07" db="EMBL/GenBank/DDBJ databases">
        <title>Draft Genome Sequences of Select Purple Nonsulfur Bacteria.</title>
        <authorList>
            <person name="Lasarre B."/>
            <person name="Mckinlay J.B."/>
        </authorList>
    </citation>
    <scope>NUCLEOTIDE SEQUENCE [LARGE SCALE GENOMIC DNA]</scope>
    <source>
        <strain evidence="2 3">DSM 5909</strain>
    </source>
</reference>
<dbReference type="AlphaFoldDB" id="A0A327L452"/>
<name>A0A327L452_9BRAD</name>
<evidence type="ECO:0000313" key="3">
    <source>
        <dbReference type="Proteomes" id="UP000249130"/>
    </source>
</evidence>
<sequence>MRITADTNVLVRALTEDDAAQSAVAQRLLAEAELVAVPSPVLCELVWVLSKGYRIPAAEISDALRRLIDSPTVAVNRPAVDAGLALLDRGGDFADGVIAHEGRWLSGRTFVSFDKQAVTRLAEAGEPARLLA</sequence>
<organism evidence="2 3">
    <name type="scientific">Rhodoplanes roseus</name>
    <dbReference type="NCBI Taxonomy" id="29409"/>
    <lineage>
        <taxon>Bacteria</taxon>
        <taxon>Pseudomonadati</taxon>
        <taxon>Pseudomonadota</taxon>
        <taxon>Alphaproteobacteria</taxon>
        <taxon>Hyphomicrobiales</taxon>
        <taxon>Nitrobacteraceae</taxon>
        <taxon>Rhodoplanes</taxon>
    </lineage>
</organism>
<evidence type="ECO:0000259" key="1">
    <source>
        <dbReference type="Pfam" id="PF01850"/>
    </source>
</evidence>
<comment type="caution">
    <text evidence="2">The sequence shown here is derived from an EMBL/GenBank/DDBJ whole genome shotgun (WGS) entry which is preliminary data.</text>
</comment>
<dbReference type="CDD" id="cd18683">
    <property type="entry name" value="PIN_VapC-like"/>
    <property type="match status" value="1"/>
</dbReference>
<feature type="domain" description="PIN" evidence="1">
    <location>
        <begin position="5"/>
        <end position="100"/>
    </location>
</feature>
<evidence type="ECO:0000313" key="2">
    <source>
        <dbReference type="EMBL" id="RAI45361.1"/>
    </source>
</evidence>
<dbReference type="PANTHER" id="PTHR39664:SF2">
    <property type="entry name" value="NUCLEIC ACID-BINDING PROTEIN, CONTAINING PIN DOMAIN-RELATED"/>
    <property type="match status" value="1"/>
</dbReference>
<protein>
    <submittedName>
        <fullName evidence="2">VapC toxin family PIN domain ribonuclease</fullName>
    </submittedName>
</protein>
<proteinExistence type="predicted"/>
<gene>
    <name evidence="2" type="ORF">CH341_04175</name>
</gene>
<dbReference type="EMBL" id="NPEX01000017">
    <property type="protein sequence ID" value="RAI45361.1"/>
    <property type="molecule type" value="Genomic_DNA"/>
</dbReference>
<accession>A0A327L452</accession>
<dbReference type="SUPFAM" id="SSF88723">
    <property type="entry name" value="PIN domain-like"/>
    <property type="match status" value="1"/>
</dbReference>
<dbReference type="Pfam" id="PF01850">
    <property type="entry name" value="PIN"/>
    <property type="match status" value="1"/>
</dbReference>
<dbReference type="RefSeq" id="WP_111417777.1">
    <property type="nucleotide sequence ID" value="NZ_NPEX01000017.1"/>
</dbReference>
<dbReference type="InterPro" id="IPR002716">
    <property type="entry name" value="PIN_dom"/>
</dbReference>
<dbReference type="Proteomes" id="UP000249130">
    <property type="component" value="Unassembled WGS sequence"/>
</dbReference>
<dbReference type="PANTHER" id="PTHR39664">
    <property type="match status" value="1"/>
</dbReference>
<keyword evidence="3" id="KW-1185">Reference proteome</keyword>
<dbReference type="InterPro" id="IPR029060">
    <property type="entry name" value="PIN-like_dom_sf"/>
</dbReference>
<dbReference type="Gene3D" id="3.40.50.1010">
    <property type="entry name" value="5'-nuclease"/>
    <property type="match status" value="1"/>
</dbReference>
<dbReference type="OrthoDB" id="3175275at2"/>